<comment type="caution">
    <text evidence="2">The sequence shown here is derived from an EMBL/GenBank/DDBJ whole genome shotgun (WGS) entry which is preliminary data.</text>
</comment>
<accession>A0AA38NUZ9</accession>
<feature type="coiled-coil region" evidence="1">
    <location>
        <begin position="250"/>
        <end position="310"/>
    </location>
</feature>
<organism evidence="2 3">
    <name type="scientific">Lentinula raphanica</name>
    <dbReference type="NCBI Taxonomy" id="153919"/>
    <lineage>
        <taxon>Eukaryota</taxon>
        <taxon>Fungi</taxon>
        <taxon>Dikarya</taxon>
        <taxon>Basidiomycota</taxon>
        <taxon>Agaricomycotina</taxon>
        <taxon>Agaricomycetes</taxon>
        <taxon>Agaricomycetidae</taxon>
        <taxon>Agaricales</taxon>
        <taxon>Marasmiineae</taxon>
        <taxon>Omphalotaceae</taxon>
        <taxon>Lentinula</taxon>
    </lineage>
</organism>
<dbReference type="Proteomes" id="UP001163846">
    <property type="component" value="Unassembled WGS sequence"/>
</dbReference>
<feature type="non-terminal residue" evidence="2">
    <location>
        <position position="1"/>
    </location>
</feature>
<dbReference type="EMBL" id="MU807779">
    <property type="protein sequence ID" value="KAJ3831123.1"/>
    <property type="molecule type" value="Genomic_DNA"/>
</dbReference>
<feature type="non-terminal residue" evidence="2">
    <location>
        <position position="382"/>
    </location>
</feature>
<dbReference type="AlphaFoldDB" id="A0AA38NUZ9"/>
<evidence type="ECO:0000313" key="2">
    <source>
        <dbReference type="EMBL" id="KAJ3831123.1"/>
    </source>
</evidence>
<gene>
    <name evidence="2" type="ORF">F5878DRAFT_647919</name>
</gene>
<protein>
    <submittedName>
        <fullName evidence="2">Uncharacterized protein</fullName>
    </submittedName>
</protein>
<feature type="coiled-coil region" evidence="1">
    <location>
        <begin position="166"/>
        <end position="193"/>
    </location>
</feature>
<feature type="coiled-coil region" evidence="1">
    <location>
        <begin position="7"/>
        <end position="96"/>
    </location>
</feature>
<name>A0AA38NUZ9_9AGAR</name>
<evidence type="ECO:0000313" key="3">
    <source>
        <dbReference type="Proteomes" id="UP001163846"/>
    </source>
</evidence>
<keyword evidence="1" id="KW-0175">Coiled coil</keyword>
<evidence type="ECO:0000256" key="1">
    <source>
        <dbReference type="SAM" id="Coils"/>
    </source>
</evidence>
<reference evidence="2" key="1">
    <citation type="submission" date="2022-08" db="EMBL/GenBank/DDBJ databases">
        <authorList>
            <consortium name="DOE Joint Genome Institute"/>
            <person name="Min B."/>
            <person name="Riley R."/>
            <person name="Sierra-Patev S."/>
            <person name="Naranjo-Ortiz M."/>
            <person name="Looney B."/>
            <person name="Konkel Z."/>
            <person name="Slot J.C."/>
            <person name="Sakamoto Y."/>
            <person name="Steenwyk J.L."/>
            <person name="Rokas A."/>
            <person name="Carro J."/>
            <person name="Camarero S."/>
            <person name="Ferreira P."/>
            <person name="Molpeceres G."/>
            <person name="Ruiz-Duenas F.J."/>
            <person name="Serrano A."/>
            <person name="Henrissat B."/>
            <person name="Drula E."/>
            <person name="Hughes K.W."/>
            <person name="Mata J.L."/>
            <person name="Ishikawa N.K."/>
            <person name="Vargas-Isla R."/>
            <person name="Ushijima S."/>
            <person name="Smith C.A."/>
            <person name="Ahrendt S."/>
            <person name="Andreopoulos W."/>
            <person name="He G."/>
            <person name="Labutti K."/>
            <person name="Lipzen A."/>
            <person name="Ng V."/>
            <person name="Sandor L."/>
            <person name="Barry K."/>
            <person name="Martinez A.T."/>
            <person name="Xiao Y."/>
            <person name="Gibbons J.G."/>
            <person name="Terashima K."/>
            <person name="Hibbett D.S."/>
            <person name="Grigoriev I.V."/>
        </authorList>
    </citation>
    <scope>NUCLEOTIDE SEQUENCE</scope>
    <source>
        <strain evidence="2">TFB9207</strain>
    </source>
</reference>
<sequence>IFNQTKLATLEKEKNKKEGELTAKVQALTTQMSDKVEKREREERVRELMRELGSVKSNIERLERLATARAEEKGLREELDLTITTLRESVDKLTNENQELKVPAIAMNTSAKTNFLKGTNKDLGTQNRTLQADAQRLAESERLTRETSDNAAALILKGVQARATLLKKCDNEAQVLEAQLLDAQTTIERLQNERSVMVSKYQTELQDKQKEGSSSLMDAKNAELEVGLRPFNVRYTPQFQQDLRKEIASFKKASQTSDSSSKRIKELEAQLKPLQERLDGDWVQRTKKMLADQQKKVVDLQQQLANSKNVASTWKKTEPTSKEADLLKQVAALQKDAETRSLDNQFLKNQISVLSRLPSSHSAAAGDLVSLQTEISKLTAMN</sequence>
<keyword evidence="3" id="KW-1185">Reference proteome</keyword>
<proteinExistence type="predicted"/>